<dbReference type="OrthoDB" id="6329847at2759"/>
<dbReference type="PIRSF" id="PIRSF017834">
    <property type="entry name" value="NADH-UbQ_OxRdtase_b14.5b"/>
    <property type="match status" value="1"/>
</dbReference>
<keyword evidence="9 11" id="KW-0496">Mitochondrion</keyword>
<comment type="function">
    <text evidence="11">Accessory subunit of the mitochondrial membrane respiratory chain NADH dehydrogenase (Complex I), that is believed not to be involved in catalysis. Complex I functions in the transfer of electrons from NADH to the respiratory chain. The immediate electron acceptor for the enzyme is believed to be ubiquinone.</text>
</comment>
<dbReference type="PANTHER" id="PTHR13099">
    <property type="entry name" value="NADH-UBIQUINONE OXIDOREDUCTASE SUBUNIT B14.5B"/>
    <property type="match status" value="1"/>
</dbReference>
<dbReference type="GO" id="GO:0005743">
    <property type="term" value="C:mitochondrial inner membrane"/>
    <property type="evidence" value="ECO:0007669"/>
    <property type="project" value="UniProtKB-SubCell"/>
</dbReference>
<evidence type="ECO:0000256" key="3">
    <source>
        <dbReference type="ARBA" id="ARBA00022448"/>
    </source>
</evidence>
<evidence type="ECO:0000256" key="8">
    <source>
        <dbReference type="ARBA" id="ARBA00022989"/>
    </source>
</evidence>
<keyword evidence="5" id="KW-0812">Transmembrane</keyword>
<keyword evidence="7 11" id="KW-0249">Electron transport</keyword>
<reference evidence="13" key="1">
    <citation type="submission" date="2025-08" db="UniProtKB">
        <authorList>
            <consortium name="RefSeq"/>
        </authorList>
    </citation>
    <scope>IDENTIFICATION</scope>
    <source>
        <tissue evidence="13">Silk gland</tissue>
    </source>
</reference>
<name>A0A6J2JXK0_BOMMA</name>
<evidence type="ECO:0000256" key="1">
    <source>
        <dbReference type="ARBA" id="ARBA00004298"/>
    </source>
</evidence>
<dbReference type="RefSeq" id="XP_028034300.1">
    <property type="nucleotide sequence ID" value="XM_028178499.1"/>
</dbReference>
<keyword evidence="6 11" id="KW-0999">Mitochondrion inner membrane</keyword>
<keyword evidence="10 11" id="KW-0472">Membrane</keyword>
<dbReference type="AlphaFoldDB" id="A0A6J2JXK0"/>
<dbReference type="GeneID" id="114246108"/>
<evidence type="ECO:0000256" key="11">
    <source>
        <dbReference type="PIRNR" id="PIRNR017834"/>
    </source>
</evidence>
<dbReference type="GO" id="GO:0006120">
    <property type="term" value="P:mitochondrial electron transport, NADH to ubiquinone"/>
    <property type="evidence" value="ECO:0007669"/>
    <property type="project" value="InterPro"/>
</dbReference>
<keyword evidence="4 11" id="KW-0679">Respiratory chain</keyword>
<keyword evidence="8" id="KW-1133">Transmembrane helix</keyword>
<evidence type="ECO:0000256" key="9">
    <source>
        <dbReference type="ARBA" id="ARBA00023128"/>
    </source>
</evidence>
<protein>
    <recommendedName>
        <fullName evidence="11">NADH dehydrogenase [ubiquinone] 1 subunit C2</fullName>
    </recommendedName>
</protein>
<dbReference type="Pfam" id="PF06374">
    <property type="entry name" value="NDUF_C2"/>
    <property type="match status" value="1"/>
</dbReference>
<evidence type="ECO:0000256" key="2">
    <source>
        <dbReference type="ARBA" id="ARBA00008674"/>
    </source>
</evidence>
<dbReference type="CTD" id="33528"/>
<evidence type="ECO:0000256" key="5">
    <source>
        <dbReference type="ARBA" id="ARBA00022692"/>
    </source>
</evidence>
<evidence type="ECO:0000313" key="12">
    <source>
        <dbReference type="Proteomes" id="UP000504629"/>
    </source>
</evidence>
<dbReference type="PANTHER" id="PTHR13099:SF0">
    <property type="entry name" value="NADH DEHYDROGENASE [UBIQUINONE] 1 SUBUNIT C2-RELATED"/>
    <property type="match status" value="1"/>
</dbReference>
<evidence type="ECO:0000256" key="7">
    <source>
        <dbReference type="ARBA" id="ARBA00022982"/>
    </source>
</evidence>
<keyword evidence="3 11" id="KW-0813">Transport</keyword>
<accession>A0A6J2JXK0</accession>
<gene>
    <name evidence="13" type="primary">LOC114246108</name>
</gene>
<dbReference type="Proteomes" id="UP000504629">
    <property type="component" value="Unplaced"/>
</dbReference>
<evidence type="ECO:0000256" key="6">
    <source>
        <dbReference type="ARBA" id="ARBA00022792"/>
    </source>
</evidence>
<proteinExistence type="inferred from homology"/>
<dbReference type="KEGG" id="bman:114246108"/>
<evidence type="ECO:0000256" key="10">
    <source>
        <dbReference type="ARBA" id="ARBA00023136"/>
    </source>
</evidence>
<sequence>MSLHMSAQELLKLGDEGRQKPFLNKYWPEIIGVTFGIGTGMFLNFQTKRPVFSGIQKHIIATGGWVSILSYVQHKRNEYLAEKDAVYRHYIELHPDDFPVPERKKIGDLFEPWIPVR</sequence>
<dbReference type="InterPro" id="IPR009423">
    <property type="entry name" value="NDUC2"/>
</dbReference>
<evidence type="ECO:0000313" key="13">
    <source>
        <dbReference type="RefSeq" id="XP_028034300.1"/>
    </source>
</evidence>
<evidence type="ECO:0000256" key="4">
    <source>
        <dbReference type="ARBA" id="ARBA00022660"/>
    </source>
</evidence>
<keyword evidence="12" id="KW-1185">Reference proteome</keyword>
<organism evidence="12 13">
    <name type="scientific">Bombyx mandarina</name>
    <name type="common">Wild silk moth</name>
    <name type="synonym">Wild silkworm</name>
    <dbReference type="NCBI Taxonomy" id="7092"/>
    <lineage>
        <taxon>Eukaryota</taxon>
        <taxon>Metazoa</taxon>
        <taxon>Ecdysozoa</taxon>
        <taxon>Arthropoda</taxon>
        <taxon>Hexapoda</taxon>
        <taxon>Insecta</taxon>
        <taxon>Pterygota</taxon>
        <taxon>Neoptera</taxon>
        <taxon>Endopterygota</taxon>
        <taxon>Lepidoptera</taxon>
        <taxon>Glossata</taxon>
        <taxon>Ditrysia</taxon>
        <taxon>Bombycoidea</taxon>
        <taxon>Bombycidae</taxon>
        <taxon>Bombycinae</taxon>
        <taxon>Bombyx</taxon>
    </lineage>
</organism>
<comment type="subcellular location">
    <subcellularLocation>
        <location evidence="1">Mitochondrion inner membrane</location>
        <topology evidence="1">Single-pass membrane protein</topology>
        <orientation evidence="1">Matrix side</orientation>
    </subcellularLocation>
</comment>
<comment type="similarity">
    <text evidence="2 11">Belongs to the complex I NDUFC2 subunit family.</text>
</comment>